<evidence type="ECO:0000256" key="2">
    <source>
        <dbReference type="SAM" id="SignalP"/>
    </source>
</evidence>
<dbReference type="EMBL" id="CP099534">
    <property type="protein sequence ID" value="UYK89919.1"/>
    <property type="molecule type" value="Genomic_DNA"/>
</dbReference>
<dbReference type="Proteomes" id="UP001164392">
    <property type="component" value="Chromosome"/>
</dbReference>
<sequence length="441" mass="46623">MRRHRVLAALLTALLAPLTALAAAPQQTASALLDRLQAGDLAAVEAEFTPAMAKAVPPEKLAQAWRTLSTQLGALQQRGPASEREQHGLRVIEQRLQFERGALLAHVSIDADGKIAGLLFTPAPPPAPAPPAADAGFSEQAFAVGPLPGTLALPAGKGPFPAVVLVHGSGPQDRDETIGPNRPFLDVARGLAAQGIAVLRYDKRTFALPESFAGRINQGFTMDDETTDDAVAAVAALARTPGIDPARIVVMGHSQGGMLAARVARRSGKTAGIVLWAAPARPLLDLLIEQNRYLLSQEHPPSPQRQAALAELERRVAKVRGSGEVARSDSPLDVPATYWRAFDQIDPVADVRALGPMPVLWLQGERDFQVTAPDWQRWQQALADDPHATLHRYAALNHLGIAGSGAPGPAEYATPGHVDLALIADVAAWVRALPASHGATP</sequence>
<reference evidence="5" key="1">
    <citation type="submission" date="2022-06" db="EMBL/GenBank/DDBJ databases">
        <title>Dynamics of rice microbiomes reveals core vertical transmitted seed endophytes.</title>
        <authorList>
            <person name="Liao K."/>
            <person name="Zhang X."/>
        </authorList>
    </citation>
    <scope>NUCLEOTIDE SEQUENCE</scope>
    <source>
        <strain evidence="5">JR3-14</strain>
    </source>
</reference>
<dbReference type="GO" id="GO:0004252">
    <property type="term" value="F:serine-type endopeptidase activity"/>
    <property type="evidence" value="ECO:0007669"/>
    <property type="project" value="InterPro"/>
</dbReference>
<dbReference type="InterPro" id="IPR029058">
    <property type="entry name" value="AB_hydrolase_fold"/>
</dbReference>
<keyword evidence="2" id="KW-0732">Signal</keyword>
<dbReference type="InterPro" id="IPR024981">
    <property type="entry name" value="DUF3887"/>
</dbReference>
<dbReference type="SUPFAM" id="SSF53474">
    <property type="entry name" value="alpha/beta-Hydrolases"/>
    <property type="match status" value="1"/>
</dbReference>
<protein>
    <submittedName>
        <fullName evidence="5">Alpha/beta fold hydrolase</fullName>
    </submittedName>
</protein>
<dbReference type="PROSITE" id="PS00708">
    <property type="entry name" value="PRO_ENDOPEP_SER"/>
    <property type="match status" value="1"/>
</dbReference>
<feature type="signal peptide" evidence="2">
    <location>
        <begin position="1"/>
        <end position="22"/>
    </location>
</feature>
<dbReference type="PANTHER" id="PTHR43265">
    <property type="entry name" value="ESTERASE ESTD"/>
    <property type="match status" value="1"/>
</dbReference>
<dbReference type="InterPro" id="IPR000073">
    <property type="entry name" value="AB_hydrolase_1"/>
</dbReference>
<dbReference type="InterPro" id="IPR002471">
    <property type="entry name" value="Pept_S9_AS"/>
</dbReference>
<evidence type="ECO:0000313" key="6">
    <source>
        <dbReference type="Proteomes" id="UP001164392"/>
    </source>
</evidence>
<evidence type="ECO:0000259" key="4">
    <source>
        <dbReference type="Pfam" id="PF13026"/>
    </source>
</evidence>
<dbReference type="RefSeq" id="WP_267093672.1">
    <property type="nucleotide sequence ID" value="NZ_CP099534.1"/>
</dbReference>
<feature type="domain" description="AB hydrolase-1" evidence="3">
    <location>
        <begin position="163"/>
        <end position="399"/>
    </location>
</feature>
<keyword evidence="1 5" id="KW-0378">Hydrolase</keyword>
<dbReference type="Gene3D" id="3.10.450.590">
    <property type="match status" value="1"/>
</dbReference>
<gene>
    <name evidence="5" type="ORF">NG824_05685</name>
</gene>
<dbReference type="Gene3D" id="3.40.50.1820">
    <property type="entry name" value="alpha/beta hydrolase"/>
    <property type="match status" value="1"/>
</dbReference>
<feature type="domain" description="DUF3887" evidence="4">
    <location>
        <begin position="29"/>
        <end position="118"/>
    </location>
</feature>
<dbReference type="Pfam" id="PF13026">
    <property type="entry name" value="DUF3887"/>
    <property type="match status" value="1"/>
</dbReference>
<dbReference type="GO" id="GO:0006508">
    <property type="term" value="P:proteolysis"/>
    <property type="evidence" value="ECO:0007669"/>
    <property type="project" value="InterPro"/>
</dbReference>
<feature type="chain" id="PRO_5041406807" evidence="2">
    <location>
        <begin position="23"/>
        <end position="441"/>
    </location>
</feature>
<dbReference type="Pfam" id="PF12697">
    <property type="entry name" value="Abhydrolase_6"/>
    <property type="match status" value="1"/>
</dbReference>
<accession>A0AA46SWP9</accession>
<organism evidence="5 6">
    <name type="scientific">Xanthomonas sacchari</name>
    <dbReference type="NCBI Taxonomy" id="56458"/>
    <lineage>
        <taxon>Bacteria</taxon>
        <taxon>Pseudomonadati</taxon>
        <taxon>Pseudomonadota</taxon>
        <taxon>Gammaproteobacteria</taxon>
        <taxon>Lysobacterales</taxon>
        <taxon>Lysobacteraceae</taxon>
        <taxon>Xanthomonas</taxon>
    </lineage>
</organism>
<dbReference type="AlphaFoldDB" id="A0AA46SWP9"/>
<dbReference type="PANTHER" id="PTHR43265:SF1">
    <property type="entry name" value="ESTERASE ESTD"/>
    <property type="match status" value="1"/>
</dbReference>
<evidence type="ECO:0000259" key="3">
    <source>
        <dbReference type="Pfam" id="PF12697"/>
    </source>
</evidence>
<dbReference type="GO" id="GO:0052689">
    <property type="term" value="F:carboxylic ester hydrolase activity"/>
    <property type="evidence" value="ECO:0007669"/>
    <property type="project" value="TreeGrafter"/>
</dbReference>
<proteinExistence type="predicted"/>
<evidence type="ECO:0000256" key="1">
    <source>
        <dbReference type="ARBA" id="ARBA00022801"/>
    </source>
</evidence>
<name>A0AA46SWP9_9XANT</name>
<dbReference type="InterPro" id="IPR053145">
    <property type="entry name" value="AB_hydrolase_Est10"/>
</dbReference>
<evidence type="ECO:0000313" key="5">
    <source>
        <dbReference type="EMBL" id="UYK89919.1"/>
    </source>
</evidence>